<dbReference type="Proteomes" id="UP001596472">
    <property type="component" value="Unassembled WGS sequence"/>
</dbReference>
<name>A0ABW2LAW9_9BACT</name>
<protein>
    <recommendedName>
        <fullName evidence="4">IS5/IS1182 family transposase</fullName>
    </recommendedName>
</protein>
<reference evidence="3" key="1">
    <citation type="journal article" date="2019" name="Int. J. Syst. Evol. Microbiol.">
        <title>The Global Catalogue of Microorganisms (GCM) 10K type strain sequencing project: providing services to taxonomists for standard genome sequencing and annotation.</title>
        <authorList>
            <consortium name="The Broad Institute Genomics Platform"/>
            <consortium name="The Broad Institute Genome Sequencing Center for Infectious Disease"/>
            <person name="Wu L."/>
            <person name="Ma J."/>
        </authorList>
    </citation>
    <scope>NUCLEOTIDE SEQUENCE [LARGE SCALE GENOMIC DNA]</scope>
    <source>
        <strain evidence="3">CGMCC 4.1467</strain>
    </source>
</reference>
<comment type="caution">
    <text evidence="2">The sequence shown here is derived from an EMBL/GenBank/DDBJ whole genome shotgun (WGS) entry which is preliminary data.</text>
</comment>
<evidence type="ECO:0000256" key="1">
    <source>
        <dbReference type="SAM" id="MobiDB-lite"/>
    </source>
</evidence>
<evidence type="ECO:0008006" key="4">
    <source>
        <dbReference type="Google" id="ProtNLM"/>
    </source>
</evidence>
<evidence type="ECO:0000313" key="3">
    <source>
        <dbReference type="Proteomes" id="UP001596472"/>
    </source>
</evidence>
<feature type="compositionally biased region" description="Basic residues" evidence="1">
    <location>
        <begin position="48"/>
        <end position="60"/>
    </location>
</feature>
<proteinExistence type="predicted"/>
<gene>
    <name evidence="2" type="ORF">ACFQY0_20625</name>
</gene>
<dbReference type="EMBL" id="JBHTBS010000022">
    <property type="protein sequence ID" value="MFC7339607.1"/>
    <property type="molecule type" value="Genomic_DNA"/>
</dbReference>
<evidence type="ECO:0000313" key="2">
    <source>
        <dbReference type="EMBL" id="MFC7339607.1"/>
    </source>
</evidence>
<feature type="region of interest" description="Disordered" evidence="1">
    <location>
        <begin position="48"/>
        <end position="85"/>
    </location>
</feature>
<organism evidence="2 3">
    <name type="scientific">Haloferula chungangensis</name>
    <dbReference type="NCBI Taxonomy" id="1048331"/>
    <lineage>
        <taxon>Bacteria</taxon>
        <taxon>Pseudomonadati</taxon>
        <taxon>Verrucomicrobiota</taxon>
        <taxon>Verrucomicrobiia</taxon>
        <taxon>Verrucomicrobiales</taxon>
        <taxon>Verrucomicrobiaceae</taxon>
        <taxon>Haloferula</taxon>
    </lineage>
</organism>
<keyword evidence="3" id="KW-1185">Reference proteome</keyword>
<dbReference type="RefSeq" id="WP_379716752.1">
    <property type="nucleotide sequence ID" value="NZ_JBHTBS010000022.1"/>
</dbReference>
<accession>A0ABW2LAW9</accession>
<sequence>MSFKGALDTIVANTSRYLRRQKHARKIREIWDSIIAMIGEKVIKLRPFRREPRAKKKRPKPFSYLTAPRAEYRDLPHRGKPRSLA</sequence>